<dbReference type="PANTHER" id="PTHR34062">
    <property type="entry name" value="OXIDOREDUCTASE 21 KDA SUBUNIT, PUTATIVE (AFU_ORTHOLOGUE AFUA_4G04750)-RELATED"/>
    <property type="match status" value="1"/>
</dbReference>
<dbReference type="Proteomes" id="UP000076738">
    <property type="component" value="Unassembled WGS sequence"/>
</dbReference>
<feature type="domain" description="NADH-ubiquinone oxidoreductase 21kDa subunit N-terminal" evidence="2">
    <location>
        <begin position="27"/>
        <end position="115"/>
    </location>
</feature>
<evidence type="ECO:0000259" key="3">
    <source>
        <dbReference type="Pfam" id="PF12853"/>
    </source>
</evidence>
<dbReference type="EMBL" id="KV417266">
    <property type="protein sequence ID" value="KZP01723.1"/>
    <property type="molecule type" value="Genomic_DNA"/>
</dbReference>
<dbReference type="STRING" id="1330018.A0A167SA56"/>
<dbReference type="PANTHER" id="PTHR34062:SF1">
    <property type="entry name" value="NADH-UBIQUINONE OXIDOREDUCTASE 21KDA SUBUNIT N-TERMINAL DOMAIN-CONTAINING PROTEIN"/>
    <property type="match status" value="1"/>
</dbReference>
<evidence type="ECO:0000256" key="1">
    <source>
        <dbReference type="SAM" id="Phobius"/>
    </source>
</evidence>
<dbReference type="OrthoDB" id="196140at2759"/>
<dbReference type="InterPro" id="IPR019721">
    <property type="entry name" value="NADH-UbQ_OxRdtase_su21_N"/>
</dbReference>
<accession>A0A167SA56</accession>
<feature type="transmembrane region" description="Helical" evidence="1">
    <location>
        <begin position="50"/>
        <end position="67"/>
    </location>
</feature>
<proteinExistence type="predicted"/>
<reference evidence="4 5" key="1">
    <citation type="journal article" date="2016" name="Mol. Biol. Evol.">
        <title>Comparative Genomics of Early-Diverging Mushroom-Forming Fungi Provides Insights into the Origins of Lignocellulose Decay Capabilities.</title>
        <authorList>
            <person name="Nagy L.G."/>
            <person name="Riley R."/>
            <person name="Tritt A."/>
            <person name="Adam C."/>
            <person name="Daum C."/>
            <person name="Floudas D."/>
            <person name="Sun H."/>
            <person name="Yadav J.S."/>
            <person name="Pangilinan J."/>
            <person name="Larsson K.H."/>
            <person name="Matsuura K."/>
            <person name="Barry K."/>
            <person name="Labutti K."/>
            <person name="Kuo R."/>
            <person name="Ohm R.A."/>
            <person name="Bhattacharya S.S."/>
            <person name="Shirouzu T."/>
            <person name="Yoshinaga Y."/>
            <person name="Martin F.M."/>
            <person name="Grigoriev I.V."/>
            <person name="Hibbett D.S."/>
        </authorList>
    </citation>
    <scope>NUCLEOTIDE SEQUENCE [LARGE SCALE GENOMIC DNA]</scope>
    <source>
        <strain evidence="4 5">TUFC12733</strain>
    </source>
</reference>
<evidence type="ECO:0000313" key="4">
    <source>
        <dbReference type="EMBL" id="KZP01723.1"/>
    </source>
</evidence>
<dbReference type="Pfam" id="PF12853">
    <property type="entry name" value="NADH_u_ox_C"/>
    <property type="match status" value="1"/>
</dbReference>
<keyword evidence="1" id="KW-1133">Transmembrane helix</keyword>
<dbReference type="Pfam" id="PF10785">
    <property type="entry name" value="NADH-u_ox-rdase"/>
    <property type="match status" value="1"/>
</dbReference>
<feature type="domain" description="NADH-ubiquinone oxidoreductase 21kDa subunit C-terminal fungi" evidence="3">
    <location>
        <begin position="126"/>
        <end position="183"/>
    </location>
</feature>
<keyword evidence="1" id="KW-0472">Membrane</keyword>
<evidence type="ECO:0000313" key="5">
    <source>
        <dbReference type="Proteomes" id="UP000076738"/>
    </source>
</evidence>
<dbReference type="InterPro" id="IPR024549">
    <property type="entry name" value="NADH-UbQ_OxRdtase_su21_C_fun"/>
</dbReference>
<feature type="transmembrane region" description="Helical" evidence="1">
    <location>
        <begin position="87"/>
        <end position="104"/>
    </location>
</feature>
<dbReference type="InterPro" id="IPR053229">
    <property type="entry name" value="NADH-Q_oxidrdct_subunit"/>
</dbReference>
<keyword evidence="1" id="KW-0812">Transmembrane</keyword>
<keyword evidence="5" id="KW-1185">Reference proteome</keyword>
<name>A0A167SA56_CALVF</name>
<sequence length="201" mass="22765">MADSPEEPVVERPEYPGRPGWKPTLSQPYPLIDADPYFWRVVRYMRPSDYLWAAGLTISGPAIIWHSNWMDNHSGIPTPRAVLRTPLRMAGLIGATAGFLFAYIQSSKRFWGWTENLREVNKDYAEMTKRLAAGKPLYGYSDLNDHMQGVAMRNSHYSQLKLAVFPWFNFANHKYHGVDPAIYGAGAQAIEGDSDLNKSEV</sequence>
<protein>
    <recommendedName>
        <fullName evidence="6">NADH-ubiquinone oxidoreductase 21 kDa subunit</fullName>
    </recommendedName>
</protein>
<dbReference type="AlphaFoldDB" id="A0A167SA56"/>
<evidence type="ECO:0008006" key="6">
    <source>
        <dbReference type="Google" id="ProtNLM"/>
    </source>
</evidence>
<evidence type="ECO:0000259" key="2">
    <source>
        <dbReference type="Pfam" id="PF10785"/>
    </source>
</evidence>
<organism evidence="4 5">
    <name type="scientific">Calocera viscosa (strain TUFC12733)</name>
    <dbReference type="NCBI Taxonomy" id="1330018"/>
    <lineage>
        <taxon>Eukaryota</taxon>
        <taxon>Fungi</taxon>
        <taxon>Dikarya</taxon>
        <taxon>Basidiomycota</taxon>
        <taxon>Agaricomycotina</taxon>
        <taxon>Dacrymycetes</taxon>
        <taxon>Dacrymycetales</taxon>
        <taxon>Dacrymycetaceae</taxon>
        <taxon>Calocera</taxon>
    </lineage>
</organism>
<gene>
    <name evidence="4" type="ORF">CALVIDRAFT_532498</name>
</gene>